<dbReference type="EMBL" id="JARTCD010000076">
    <property type="protein sequence ID" value="KAJ8653568.1"/>
    <property type="molecule type" value="Genomic_DNA"/>
</dbReference>
<organism evidence="2 3">
    <name type="scientific">Lichtheimia ornata</name>
    <dbReference type="NCBI Taxonomy" id="688661"/>
    <lineage>
        <taxon>Eukaryota</taxon>
        <taxon>Fungi</taxon>
        <taxon>Fungi incertae sedis</taxon>
        <taxon>Mucoromycota</taxon>
        <taxon>Mucoromycotina</taxon>
        <taxon>Mucoromycetes</taxon>
        <taxon>Mucorales</taxon>
        <taxon>Lichtheimiaceae</taxon>
        <taxon>Lichtheimia</taxon>
    </lineage>
</organism>
<evidence type="ECO:0000313" key="3">
    <source>
        <dbReference type="Proteomes" id="UP001234581"/>
    </source>
</evidence>
<protein>
    <submittedName>
        <fullName evidence="2">Uncharacterized protein</fullName>
    </submittedName>
</protein>
<gene>
    <name evidence="2" type="ORF">O0I10_010808</name>
</gene>
<reference evidence="2 3" key="1">
    <citation type="submission" date="2023-03" db="EMBL/GenBank/DDBJ databases">
        <title>Genome sequence of Lichtheimia ornata CBS 291.66.</title>
        <authorList>
            <person name="Mohabir J.T."/>
            <person name="Shea T.P."/>
            <person name="Kurbessoian T."/>
            <person name="Berby B."/>
            <person name="Fontaine J."/>
            <person name="Livny J."/>
            <person name="Gnirke A."/>
            <person name="Stajich J.E."/>
            <person name="Cuomo C.A."/>
        </authorList>
    </citation>
    <scope>NUCLEOTIDE SEQUENCE [LARGE SCALE GENOMIC DNA]</scope>
    <source>
        <strain evidence="2">CBS 291.66</strain>
    </source>
</reference>
<dbReference type="Proteomes" id="UP001234581">
    <property type="component" value="Unassembled WGS sequence"/>
</dbReference>
<proteinExistence type="predicted"/>
<dbReference type="AlphaFoldDB" id="A0AAD7UU19"/>
<name>A0AAD7UU19_9FUNG</name>
<accession>A0AAD7UU19</accession>
<evidence type="ECO:0000313" key="2">
    <source>
        <dbReference type="EMBL" id="KAJ8653568.1"/>
    </source>
</evidence>
<comment type="caution">
    <text evidence="2">The sequence shown here is derived from an EMBL/GenBank/DDBJ whole genome shotgun (WGS) entry which is preliminary data.</text>
</comment>
<keyword evidence="3" id="KW-1185">Reference proteome</keyword>
<feature type="region of interest" description="Disordered" evidence="1">
    <location>
        <begin position="1"/>
        <end position="32"/>
    </location>
</feature>
<sequence>MSLVGAHTYATSYRSKRSSETSPNHMSQARCPKVVLPMDRKRAGSKANTLFSNDLQEYGTAEAGRTTGTQNSKTLLEAGIVCPKALKDMFCELVNHALVFSGLQMDHLIMDLLQGDVCRVSRLGRWLKYPT</sequence>
<dbReference type="RefSeq" id="XP_058338482.1">
    <property type="nucleotide sequence ID" value="XM_058490782.1"/>
</dbReference>
<dbReference type="GeneID" id="83218210"/>
<evidence type="ECO:0000256" key="1">
    <source>
        <dbReference type="SAM" id="MobiDB-lite"/>
    </source>
</evidence>